<reference evidence="1" key="1">
    <citation type="submission" date="2014-12" db="EMBL/GenBank/DDBJ databases">
        <title>Insight into the proteome of Arion vulgaris.</title>
        <authorList>
            <person name="Aradska J."/>
            <person name="Bulat T."/>
            <person name="Smidak R."/>
            <person name="Sarate P."/>
            <person name="Gangsoo J."/>
            <person name="Sialana F."/>
            <person name="Bilban M."/>
            <person name="Lubec G."/>
        </authorList>
    </citation>
    <scope>NUCLEOTIDE SEQUENCE</scope>
    <source>
        <tissue evidence="1">Skin</tissue>
    </source>
</reference>
<organism evidence="1">
    <name type="scientific">Arion vulgaris</name>
    <dbReference type="NCBI Taxonomy" id="1028688"/>
    <lineage>
        <taxon>Eukaryota</taxon>
        <taxon>Metazoa</taxon>
        <taxon>Spiralia</taxon>
        <taxon>Lophotrochozoa</taxon>
        <taxon>Mollusca</taxon>
        <taxon>Gastropoda</taxon>
        <taxon>Heterobranchia</taxon>
        <taxon>Euthyneura</taxon>
        <taxon>Panpulmonata</taxon>
        <taxon>Eupulmonata</taxon>
        <taxon>Stylommatophora</taxon>
        <taxon>Helicina</taxon>
        <taxon>Arionoidea</taxon>
        <taxon>Arionidae</taxon>
        <taxon>Arion</taxon>
    </lineage>
</organism>
<gene>
    <name evidence="1" type="primary">ORF54206</name>
</gene>
<name>A0A0B6ZB72_9EUPU</name>
<feature type="non-terminal residue" evidence="1">
    <location>
        <position position="60"/>
    </location>
</feature>
<dbReference type="EMBL" id="HACG01018321">
    <property type="protein sequence ID" value="CEK65186.1"/>
    <property type="molecule type" value="Transcribed_RNA"/>
</dbReference>
<evidence type="ECO:0000313" key="1">
    <source>
        <dbReference type="EMBL" id="CEK65186.1"/>
    </source>
</evidence>
<accession>A0A0B6ZB72</accession>
<sequence length="60" mass="6592">MQEQNLILYNANKGTNALVKREIIYHDNTTEKNGTQPAASTAKSTNFIAPATILGILEKM</sequence>
<dbReference type="AlphaFoldDB" id="A0A0B6ZB72"/>
<proteinExistence type="predicted"/>
<protein>
    <submittedName>
        <fullName evidence="1">Uncharacterized protein</fullName>
    </submittedName>
</protein>